<protein>
    <submittedName>
        <fullName evidence="2">Pilus assembly protein PilW</fullName>
    </submittedName>
</protein>
<organism evidence="2 3">
    <name type="scientific">Vibrio hepatarius</name>
    <dbReference type="NCBI Taxonomy" id="171383"/>
    <lineage>
        <taxon>Bacteria</taxon>
        <taxon>Pseudomonadati</taxon>
        <taxon>Pseudomonadota</taxon>
        <taxon>Gammaproteobacteria</taxon>
        <taxon>Vibrionales</taxon>
        <taxon>Vibrionaceae</taxon>
        <taxon>Vibrio</taxon>
        <taxon>Vibrio oreintalis group</taxon>
    </lineage>
</organism>
<dbReference type="Proteomes" id="UP000037530">
    <property type="component" value="Unassembled WGS sequence"/>
</dbReference>
<feature type="transmembrane region" description="Helical" evidence="1">
    <location>
        <begin position="12"/>
        <end position="36"/>
    </location>
</feature>
<evidence type="ECO:0000313" key="3">
    <source>
        <dbReference type="Proteomes" id="UP000037530"/>
    </source>
</evidence>
<dbReference type="PATRIC" id="fig|171383.3.peg.2709"/>
<reference evidence="3" key="1">
    <citation type="submission" date="2015-08" db="EMBL/GenBank/DDBJ databases">
        <title>Vibrio galatheae sp. nov., a novel member of the Vibrionaceae family isolated from the Solomon Islands.</title>
        <authorList>
            <person name="Giubergia S."/>
            <person name="Machado H."/>
            <person name="Mateiu R.V."/>
            <person name="Gram L."/>
        </authorList>
    </citation>
    <scope>NUCLEOTIDE SEQUENCE [LARGE SCALE GENOMIC DNA]</scope>
    <source>
        <strain evidence="3">DSM 19134</strain>
    </source>
</reference>
<dbReference type="InterPro" id="IPR016419">
    <property type="entry name" value="Prepilin_Pept-dep_B_prd"/>
</dbReference>
<keyword evidence="1" id="KW-1133">Transmembrane helix</keyword>
<keyword evidence="1" id="KW-0812">Transmembrane</keyword>
<sequence length="212" mass="22413">MVTQLVKKQKGASLIEFMIASVIGVIAIGIIGSLFISSQRTASKRGQELLLLQNMAGTLQQIKEDAQRAGYDGVDTGSLKLSGATDTIHVQSSPDMLGYIYRIAPSGVASLRSVVYRHAPVSGSASSLKICEKTQSSPMLVASAADSGYKGVCFSVFDPKQIDVTAFSAVTHSVAGGKVSSAVTTVSMTAQLTNNVSVNRTMSVEIKHRNWQ</sequence>
<accession>A0A0M0HYG6</accession>
<name>A0A0M0HYG6_9VIBR</name>
<proteinExistence type="predicted"/>
<dbReference type="STRING" id="171383.AKJ31_13270"/>
<evidence type="ECO:0000256" key="1">
    <source>
        <dbReference type="SAM" id="Phobius"/>
    </source>
</evidence>
<dbReference type="PIRSF" id="PIRSF004525">
    <property type="entry name" value="Pilin_peptidase-dep_B_prd"/>
    <property type="match status" value="1"/>
</dbReference>
<dbReference type="RefSeq" id="WP_053409585.1">
    <property type="nucleotide sequence ID" value="NZ_DAIPHI010000142.1"/>
</dbReference>
<evidence type="ECO:0000313" key="2">
    <source>
        <dbReference type="EMBL" id="KOO07126.1"/>
    </source>
</evidence>
<dbReference type="AlphaFoldDB" id="A0A0M0HYG6"/>
<comment type="caution">
    <text evidence="2">The sequence shown here is derived from an EMBL/GenBank/DDBJ whole genome shotgun (WGS) entry which is preliminary data.</text>
</comment>
<keyword evidence="3" id="KW-1185">Reference proteome</keyword>
<dbReference type="OrthoDB" id="5865913at2"/>
<dbReference type="EMBL" id="LHPI01000012">
    <property type="protein sequence ID" value="KOO07126.1"/>
    <property type="molecule type" value="Genomic_DNA"/>
</dbReference>
<keyword evidence="1" id="KW-0472">Membrane</keyword>
<gene>
    <name evidence="2" type="ORF">AKJ31_13270</name>
</gene>